<comment type="caution">
    <text evidence="2">The sequence shown here is derived from an EMBL/GenBank/DDBJ whole genome shotgun (WGS) entry which is preliminary data.</text>
</comment>
<evidence type="ECO:0000259" key="1">
    <source>
        <dbReference type="Pfam" id="PF12697"/>
    </source>
</evidence>
<protein>
    <submittedName>
        <fullName evidence="2">Alpha/beta fold hydrolase</fullName>
    </submittedName>
</protein>
<dbReference type="InterPro" id="IPR000073">
    <property type="entry name" value="AB_hydrolase_1"/>
</dbReference>
<dbReference type="SUPFAM" id="SSF53474">
    <property type="entry name" value="alpha/beta-Hydrolases"/>
    <property type="match status" value="1"/>
</dbReference>
<dbReference type="GO" id="GO:0016787">
    <property type="term" value="F:hydrolase activity"/>
    <property type="evidence" value="ECO:0007669"/>
    <property type="project" value="UniProtKB-KW"/>
</dbReference>
<evidence type="ECO:0000313" key="2">
    <source>
        <dbReference type="EMBL" id="MFC3126712.1"/>
    </source>
</evidence>
<name>A0ABV7G6T5_9PROT</name>
<keyword evidence="2" id="KW-0378">Hydrolase</keyword>
<proteinExistence type="predicted"/>
<dbReference type="PANTHER" id="PTHR43798">
    <property type="entry name" value="MONOACYLGLYCEROL LIPASE"/>
    <property type="match status" value="1"/>
</dbReference>
<sequence>MPAIQNLLLLPGLLCDARLWRDTLALLDGTVAPHIADLTLDDTVHAMARRALQEAPDRFALAGLSMGGYVALEVMRQAPERVTHLALFDTSARPDNEDTARRRRGLMALSRRGQFKGVTPRLLPSLLHPDAVDGPLSDEVRAMADRVGHEAFLRQQLAILQRPDSRPILPGIRQPALVAVGEADILTPPDLAEEMAAALPQATLARIRLAGHLPTMEQPEICAGLMREWLTRESV</sequence>
<dbReference type="PRINTS" id="PR00111">
    <property type="entry name" value="ABHYDROLASE"/>
</dbReference>
<evidence type="ECO:0000313" key="3">
    <source>
        <dbReference type="Proteomes" id="UP001595593"/>
    </source>
</evidence>
<reference evidence="3" key="1">
    <citation type="journal article" date="2019" name="Int. J. Syst. Evol. Microbiol.">
        <title>The Global Catalogue of Microorganisms (GCM) 10K type strain sequencing project: providing services to taxonomists for standard genome sequencing and annotation.</title>
        <authorList>
            <consortium name="The Broad Institute Genomics Platform"/>
            <consortium name="The Broad Institute Genome Sequencing Center for Infectious Disease"/>
            <person name="Wu L."/>
            <person name="Ma J."/>
        </authorList>
    </citation>
    <scope>NUCLEOTIDE SEQUENCE [LARGE SCALE GENOMIC DNA]</scope>
    <source>
        <strain evidence="3">KCTC 52094</strain>
    </source>
</reference>
<dbReference type="Gene3D" id="3.40.50.1820">
    <property type="entry name" value="alpha/beta hydrolase"/>
    <property type="match status" value="1"/>
</dbReference>
<dbReference type="EMBL" id="JBHRTN010000018">
    <property type="protein sequence ID" value="MFC3126712.1"/>
    <property type="molecule type" value="Genomic_DNA"/>
</dbReference>
<feature type="domain" description="AB hydrolase-1" evidence="1">
    <location>
        <begin position="7"/>
        <end position="223"/>
    </location>
</feature>
<gene>
    <name evidence="2" type="ORF">ACFOD4_16735</name>
</gene>
<keyword evidence="3" id="KW-1185">Reference proteome</keyword>
<dbReference type="InterPro" id="IPR050266">
    <property type="entry name" value="AB_hydrolase_sf"/>
</dbReference>
<dbReference type="PANTHER" id="PTHR43798:SF29">
    <property type="entry name" value="AB HYDROLASE-1 DOMAIN-CONTAINING PROTEIN"/>
    <property type="match status" value="1"/>
</dbReference>
<dbReference type="InterPro" id="IPR029058">
    <property type="entry name" value="AB_hydrolase_fold"/>
</dbReference>
<dbReference type="Proteomes" id="UP001595593">
    <property type="component" value="Unassembled WGS sequence"/>
</dbReference>
<dbReference type="Pfam" id="PF12697">
    <property type="entry name" value="Abhydrolase_6"/>
    <property type="match status" value="1"/>
</dbReference>
<organism evidence="2 3">
    <name type="scientific">Teichococcus globiformis</name>
    <dbReference type="NCBI Taxonomy" id="2307229"/>
    <lineage>
        <taxon>Bacteria</taxon>
        <taxon>Pseudomonadati</taxon>
        <taxon>Pseudomonadota</taxon>
        <taxon>Alphaproteobacteria</taxon>
        <taxon>Acetobacterales</taxon>
        <taxon>Roseomonadaceae</taxon>
        <taxon>Roseomonas</taxon>
    </lineage>
</organism>
<accession>A0ABV7G6T5</accession>